<organism evidence="2 3">
    <name type="scientific">Clathrus columnatus</name>
    <dbReference type="NCBI Taxonomy" id="1419009"/>
    <lineage>
        <taxon>Eukaryota</taxon>
        <taxon>Fungi</taxon>
        <taxon>Dikarya</taxon>
        <taxon>Basidiomycota</taxon>
        <taxon>Agaricomycotina</taxon>
        <taxon>Agaricomycetes</taxon>
        <taxon>Phallomycetidae</taxon>
        <taxon>Phallales</taxon>
        <taxon>Clathraceae</taxon>
        <taxon>Clathrus</taxon>
    </lineage>
</organism>
<dbReference type="InterPro" id="IPR040922">
    <property type="entry name" value="Ribosomal_mL59_dom"/>
</dbReference>
<gene>
    <name evidence="2" type="ORF">Clacol_009195</name>
</gene>
<name>A0AAV5AKI8_9AGAM</name>
<comment type="caution">
    <text evidence="2">The sequence shown here is derived from an EMBL/GenBank/DDBJ whole genome shotgun (WGS) entry which is preliminary data.</text>
</comment>
<evidence type="ECO:0000313" key="3">
    <source>
        <dbReference type="Proteomes" id="UP001050691"/>
    </source>
</evidence>
<evidence type="ECO:0000313" key="2">
    <source>
        <dbReference type="EMBL" id="GJJ14925.1"/>
    </source>
</evidence>
<dbReference type="PANTHER" id="PTHR28041:SF1">
    <property type="entry name" value="LARGE RIBOSOMAL SUBUNIT PROTEIN ML59"/>
    <property type="match status" value="1"/>
</dbReference>
<dbReference type="InterPro" id="IPR037507">
    <property type="entry name" value="Ribosomal_mL59"/>
</dbReference>
<protein>
    <recommendedName>
        <fullName evidence="1">Large ribosomal subunit protein mL59 domain-containing protein</fullName>
    </recommendedName>
</protein>
<dbReference type="PANTHER" id="PTHR28041">
    <property type="entry name" value="54S RIBOSOMAL PROTEIN L25, MITOCHONDRIAL"/>
    <property type="match status" value="1"/>
</dbReference>
<dbReference type="GO" id="GO:0005762">
    <property type="term" value="C:mitochondrial large ribosomal subunit"/>
    <property type="evidence" value="ECO:0007669"/>
    <property type="project" value="InterPro"/>
</dbReference>
<keyword evidence="3" id="KW-1185">Reference proteome</keyword>
<dbReference type="Pfam" id="PF18126">
    <property type="entry name" value="Mitoc_mL59"/>
    <property type="match status" value="1"/>
</dbReference>
<reference evidence="2" key="1">
    <citation type="submission" date="2021-10" db="EMBL/GenBank/DDBJ databases">
        <title>De novo Genome Assembly of Clathrus columnatus (Basidiomycota, Fungi) Using Illumina and Nanopore Sequence Data.</title>
        <authorList>
            <person name="Ogiso-Tanaka E."/>
            <person name="Itagaki H."/>
            <person name="Hosoya T."/>
            <person name="Hosaka K."/>
        </authorList>
    </citation>
    <scope>NUCLEOTIDE SEQUENCE</scope>
    <source>
        <strain evidence="2">MO-923</strain>
    </source>
</reference>
<sequence>MATTTKRGLNLVQKFRIREFQRVLPTGTATSSSLTSNPAIPNPFIPHLNPETGRWAPPRYSLRRQAELIKQAKKNGTLYLLPPGPKLKPRGIPSLPELAKTPASIEATKSEFTQPVDWIGEVKVHEPAGANVGNRLYAAKKQMFKGHKWERVYRRERKYRRILMKHMPKRVRKWRLYYVSRRPWPLSTIRGKKGKSRVLPF</sequence>
<dbReference type="AlphaFoldDB" id="A0AAV5AKI8"/>
<dbReference type="EMBL" id="BPWL01000010">
    <property type="protein sequence ID" value="GJJ14925.1"/>
    <property type="molecule type" value="Genomic_DNA"/>
</dbReference>
<dbReference type="Proteomes" id="UP001050691">
    <property type="component" value="Unassembled WGS sequence"/>
</dbReference>
<accession>A0AAV5AKI8</accession>
<evidence type="ECO:0000259" key="1">
    <source>
        <dbReference type="Pfam" id="PF18126"/>
    </source>
</evidence>
<feature type="domain" description="Large ribosomal subunit protein mL59" evidence="1">
    <location>
        <begin position="12"/>
        <end position="175"/>
    </location>
</feature>
<proteinExistence type="predicted"/>
<dbReference type="GO" id="GO:0003735">
    <property type="term" value="F:structural constituent of ribosome"/>
    <property type="evidence" value="ECO:0007669"/>
    <property type="project" value="InterPro"/>
</dbReference>